<accession>A0A3L6EW36</accession>
<organism evidence="1 2">
    <name type="scientific">Zea mays</name>
    <name type="common">Maize</name>
    <dbReference type="NCBI Taxonomy" id="4577"/>
    <lineage>
        <taxon>Eukaryota</taxon>
        <taxon>Viridiplantae</taxon>
        <taxon>Streptophyta</taxon>
        <taxon>Embryophyta</taxon>
        <taxon>Tracheophyta</taxon>
        <taxon>Spermatophyta</taxon>
        <taxon>Magnoliopsida</taxon>
        <taxon>Liliopsida</taxon>
        <taxon>Poales</taxon>
        <taxon>Poaceae</taxon>
        <taxon>PACMAD clade</taxon>
        <taxon>Panicoideae</taxon>
        <taxon>Andropogonodae</taxon>
        <taxon>Andropogoneae</taxon>
        <taxon>Tripsacinae</taxon>
        <taxon>Zea</taxon>
    </lineage>
</organism>
<sequence>MPFVLDGLCLSGGSPCLKWYINPDVPEAGALMASATKAHSPIKWNEVLSSNQPMSHVPEEQKIAYIRDLHPFENKDREFLVTVTVKRLVIGGGTMHAKNAPAQLWLMGIPTSAAIKFALTLARLARGATPAITKELTSTPRKRKTQIGNILLHHRHSPQDHASHGIEYNLTKQEAWVNLGCNLGKVKVVALHRCEPQ</sequence>
<evidence type="ECO:0000313" key="2">
    <source>
        <dbReference type="Proteomes" id="UP000251960"/>
    </source>
</evidence>
<dbReference type="Proteomes" id="UP000251960">
    <property type="component" value="Chromosome 5"/>
</dbReference>
<comment type="caution">
    <text evidence="1">The sequence shown here is derived from an EMBL/GenBank/DDBJ whole genome shotgun (WGS) entry which is preliminary data.</text>
</comment>
<dbReference type="AlphaFoldDB" id="A0A3L6EW36"/>
<gene>
    <name evidence="1" type="ORF">Zm00014a_040533</name>
</gene>
<protein>
    <submittedName>
        <fullName evidence="1">Uncharacterized protein</fullName>
    </submittedName>
</protein>
<reference evidence="1 2" key="1">
    <citation type="journal article" date="2018" name="Nat. Genet.">
        <title>Extensive intraspecific gene order and gene structural variations between Mo17 and other maize genomes.</title>
        <authorList>
            <person name="Sun S."/>
            <person name="Zhou Y."/>
            <person name="Chen J."/>
            <person name="Shi J."/>
            <person name="Zhao H."/>
            <person name="Zhao H."/>
            <person name="Song W."/>
            <person name="Zhang M."/>
            <person name="Cui Y."/>
            <person name="Dong X."/>
            <person name="Liu H."/>
            <person name="Ma X."/>
            <person name="Jiao Y."/>
            <person name="Wang B."/>
            <person name="Wei X."/>
            <person name="Stein J.C."/>
            <person name="Glaubitz J.C."/>
            <person name="Lu F."/>
            <person name="Yu G."/>
            <person name="Liang C."/>
            <person name="Fengler K."/>
            <person name="Li B."/>
            <person name="Rafalski A."/>
            <person name="Schnable P.S."/>
            <person name="Ware D.H."/>
            <person name="Buckler E.S."/>
            <person name="Lai J."/>
        </authorList>
    </citation>
    <scope>NUCLEOTIDE SEQUENCE [LARGE SCALE GENOMIC DNA]</scope>
    <source>
        <strain evidence="2">cv. Missouri 17</strain>
        <tissue evidence="1">Seedling</tissue>
    </source>
</reference>
<dbReference type="PANTHER" id="PTHR47165">
    <property type="entry name" value="OS03G0429900 PROTEIN"/>
    <property type="match status" value="1"/>
</dbReference>
<dbReference type="EMBL" id="NCVQ01000006">
    <property type="protein sequence ID" value="PWZ24929.1"/>
    <property type="molecule type" value="Genomic_DNA"/>
</dbReference>
<evidence type="ECO:0000313" key="1">
    <source>
        <dbReference type="EMBL" id="PWZ24929.1"/>
    </source>
</evidence>
<name>A0A3L6EW36_MAIZE</name>
<proteinExistence type="predicted"/>
<dbReference type="PANTHER" id="PTHR47165:SF3">
    <property type="entry name" value="RETROTRANSPOSON-LIKE PROTEIN"/>
    <property type="match status" value="1"/>
</dbReference>